<feature type="compositionally biased region" description="Basic and acidic residues" evidence="3">
    <location>
        <begin position="103"/>
        <end position="114"/>
    </location>
</feature>
<evidence type="ECO:0000256" key="2">
    <source>
        <dbReference type="PROSITE-ProRule" id="PRU00252"/>
    </source>
</evidence>
<dbReference type="Proteomes" id="UP000077701">
    <property type="component" value="Unassembled WGS sequence"/>
</dbReference>
<keyword evidence="1 2" id="KW-0238">DNA-binding</keyword>
<comment type="caution">
    <text evidence="4">The sequence shown here is derived from an EMBL/GenBank/DDBJ whole genome shotgun (WGS) entry which is preliminary data.</text>
</comment>
<evidence type="ECO:0000313" key="4">
    <source>
        <dbReference type="EMBL" id="GAT68433.1"/>
    </source>
</evidence>
<dbReference type="SUPFAM" id="SSF50249">
    <property type="entry name" value="Nucleic acid-binding proteins"/>
    <property type="match status" value="1"/>
</dbReference>
<keyword evidence="5" id="KW-1185">Reference proteome</keyword>
<dbReference type="GO" id="GO:0003697">
    <property type="term" value="F:single-stranded DNA binding"/>
    <property type="evidence" value="ECO:0007669"/>
    <property type="project" value="InterPro"/>
</dbReference>
<dbReference type="RefSeq" id="WP_068898981.1">
    <property type="nucleotide sequence ID" value="NZ_BDCX01000010.1"/>
</dbReference>
<gene>
    <name evidence="4" type="ORF">PS9374_04098</name>
</gene>
<dbReference type="AlphaFoldDB" id="A0A171DH07"/>
<dbReference type="PROSITE" id="PS50935">
    <property type="entry name" value="SSB"/>
    <property type="match status" value="1"/>
</dbReference>
<accession>A0A171DH07</accession>
<protein>
    <submittedName>
        <fullName evidence="4">Single-stranded DNA-binding protein</fullName>
    </submittedName>
</protein>
<feature type="region of interest" description="Disordered" evidence="3">
    <location>
        <begin position="103"/>
        <end position="125"/>
    </location>
</feature>
<reference evidence="4 5" key="1">
    <citation type="journal article" date="2016" name="Genome Announc.">
        <title>Draft Genome Sequence of Planomonospora sphaerica JCM9374, a Rare Actinomycete.</title>
        <authorList>
            <person name="Dohra H."/>
            <person name="Suzuki T."/>
            <person name="Inoue Y."/>
            <person name="Kodani S."/>
        </authorList>
    </citation>
    <scope>NUCLEOTIDE SEQUENCE [LARGE SCALE GENOMIC DNA]</scope>
    <source>
        <strain evidence="4 5">JCM 9374</strain>
    </source>
</reference>
<dbReference type="EMBL" id="BDCX01000010">
    <property type="protein sequence ID" value="GAT68433.1"/>
    <property type="molecule type" value="Genomic_DNA"/>
</dbReference>
<evidence type="ECO:0000256" key="1">
    <source>
        <dbReference type="ARBA" id="ARBA00023125"/>
    </source>
</evidence>
<evidence type="ECO:0000313" key="5">
    <source>
        <dbReference type="Proteomes" id="UP000077701"/>
    </source>
</evidence>
<dbReference type="InterPro" id="IPR000424">
    <property type="entry name" value="Primosome_PriB/ssb"/>
</dbReference>
<organism evidence="4 5">
    <name type="scientific">Planomonospora sphaerica</name>
    <dbReference type="NCBI Taxonomy" id="161355"/>
    <lineage>
        <taxon>Bacteria</taxon>
        <taxon>Bacillati</taxon>
        <taxon>Actinomycetota</taxon>
        <taxon>Actinomycetes</taxon>
        <taxon>Streptosporangiales</taxon>
        <taxon>Streptosporangiaceae</taxon>
        <taxon>Planomonospora</taxon>
    </lineage>
</organism>
<dbReference type="Gene3D" id="2.40.50.140">
    <property type="entry name" value="Nucleic acid-binding proteins"/>
    <property type="match status" value="1"/>
</dbReference>
<reference evidence="5" key="2">
    <citation type="submission" date="2016-04" db="EMBL/GenBank/DDBJ databases">
        <title>Planomonospora sphaerica JCM9374 whole genome shotgun sequence.</title>
        <authorList>
            <person name="Suzuki T."/>
            <person name="Dohra H."/>
            <person name="Kodani S."/>
        </authorList>
    </citation>
    <scope>NUCLEOTIDE SEQUENCE [LARGE SCALE GENOMIC DNA]</scope>
    <source>
        <strain evidence="5">JCM 9374</strain>
    </source>
</reference>
<name>A0A171DH07_9ACTN</name>
<proteinExistence type="predicted"/>
<dbReference type="STRING" id="161355.PS9374_04098"/>
<dbReference type="InterPro" id="IPR012340">
    <property type="entry name" value="NA-bd_OB-fold"/>
</dbReference>
<sequence length="125" mass="13952">MDRNEVVLAGRLPETVQVRSLQSGTRFGTWRLVVRRRQQQGRGIRVDTIPCVAFEPGVVETVTGWSPDDMVEVVGSLRRRWWGKDGAKASGYEVEVRSVRRLEHQPPEACDQHESVSAGAAPARS</sequence>
<dbReference type="Pfam" id="PF00436">
    <property type="entry name" value="SSB"/>
    <property type="match status" value="1"/>
</dbReference>
<dbReference type="OrthoDB" id="5186768at2"/>
<evidence type="ECO:0000256" key="3">
    <source>
        <dbReference type="SAM" id="MobiDB-lite"/>
    </source>
</evidence>